<proteinExistence type="predicted"/>
<dbReference type="Proteomes" id="UP000008672">
    <property type="component" value="Unassembled WGS sequence"/>
</dbReference>
<sequence>KMKKKVSLKYDAGFKLRVVEYAEQSNNCIMEKMVSAWRKMKEALKEMPKTKRAHYGHMQSFAALEVDLNEWVLQSGHNGYIVTRNWIMTKEEKYKTDGSSTFIAFAGWCTCFMEIHRLTMPQQANMMQKLLKDLEMKVCRFLKFAIKLWKEHNYHLLHISNIDETSMTFDLPCNRTVNPFGSKAVLVKTTGHEKIHFTVVLTCLADGSKLKPLIIFKCKTLSKVLVRLHPKGWMDEEGNTWLKKVWNTHCKCSMLVWDMFRAHIINRQRKMWTQWICCGSSALTKDRNLKKPNISLICKWMKDTWESIPEQMIHHSFLKCGISNATDGSQD</sequence>
<protein>
    <recommendedName>
        <fullName evidence="1">Brinker DNA-binding domain-containing protein</fullName>
    </recommendedName>
</protein>
<dbReference type="InParanoid" id="H3AKT5"/>
<reference evidence="2" key="3">
    <citation type="submission" date="2025-09" db="UniProtKB">
        <authorList>
            <consortium name="Ensembl"/>
        </authorList>
    </citation>
    <scope>IDENTIFICATION</scope>
</reference>
<accession>H3AKT5</accession>
<reference evidence="2" key="2">
    <citation type="submission" date="2025-08" db="UniProtKB">
        <authorList>
            <consortium name="Ensembl"/>
        </authorList>
    </citation>
    <scope>IDENTIFICATION</scope>
</reference>
<dbReference type="Ensembl" id="ENSLACT00000010334.1">
    <property type="protein sequence ID" value="ENSLACP00000010256.1"/>
    <property type="gene ID" value="ENSLACG00000009036.1"/>
</dbReference>
<organism evidence="2 3">
    <name type="scientific">Latimeria chalumnae</name>
    <name type="common">Coelacanth</name>
    <dbReference type="NCBI Taxonomy" id="7897"/>
    <lineage>
        <taxon>Eukaryota</taxon>
        <taxon>Metazoa</taxon>
        <taxon>Chordata</taxon>
        <taxon>Craniata</taxon>
        <taxon>Vertebrata</taxon>
        <taxon>Euteleostomi</taxon>
        <taxon>Coelacanthiformes</taxon>
        <taxon>Coelacanthidae</taxon>
        <taxon>Latimeria</taxon>
    </lineage>
</organism>
<dbReference type="InterPro" id="IPR018586">
    <property type="entry name" value="Brinker_DNA-bd"/>
</dbReference>
<dbReference type="AlphaFoldDB" id="H3AKT5"/>
<dbReference type="GeneTree" id="ENSGT00440000039028"/>
<reference evidence="3" key="1">
    <citation type="submission" date="2011-08" db="EMBL/GenBank/DDBJ databases">
        <title>The draft genome of Latimeria chalumnae.</title>
        <authorList>
            <person name="Di Palma F."/>
            <person name="Alfoldi J."/>
            <person name="Johnson J."/>
            <person name="Berlin A."/>
            <person name="Gnerre S."/>
            <person name="Jaffe D."/>
            <person name="MacCallum I."/>
            <person name="Young S."/>
            <person name="Walker B.J."/>
            <person name="Lander E."/>
            <person name="Lindblad-Toh K."/>
        </authorList>
    </citation>
    <scope>NUCLEOTIDE SEQUENCE [LARGE SCALE GENOMIC DNA]</scope>
    <source>
        <strain evidence="3">Wild caught</strain>
    </source>
</reference>
<evidence type="ECO:0000259" key="1">
    <source>
        <dbReference type="Pfam" id="PF09607"/>
    </source>
</evidence>
<dbReference type="Pfam" id="PF09607">
    <property type="entry name" value="BrkDBD"/>
    <property type="match status" value="1"/>
</dbReference>
<evidence type="ECO:0000313" key="2">
    <source>
        <dbReference type="Ensembl" id="ENSLACP00000010256.1"/>
    </source>
</evidence>
<feature type="domain" description="Brinker DNA-binding" evidence="1">
    <location>
        <begin position="10"/>
        <end position="45"/>
    </location>
</feature>
<name>H3AKT5_LATCH</name>
<dbReference type="EMBL" id="AFYH01182477">
    <property type="status" value="NOT_ANNOTATED_CDS"/>
    <property type="molecule type" value="Genomic_DNA"/>
</dbReference>
<dbReference type="HOGENOM" id="CLU_033137_3_0_1"/>
<evidence type="ECO:0000313" key="3">
    <source>
        <dbReference type="Proteomes" id="UP000008672"/>
    </source>
</evidence>
<dbReference type="eggNOG" id="KOG3105">
    <property type="taxonomic scope" value="Eukaryota"/>
</dbReference>
<keyword evidence="3" id="KW-1185">Reference proteome</keyword>